<dbReference type="SUPFAM" id="SSF53167">
    <property type="entry name" value="Purine and uridine phosphorylases"/>
    <property type="match status" value="1"/>
</dbReference>
<dbReference type="NCBIfam" id="TIGR01697">
    <property type="entry name" value="PNPH-PUNA-XAPA"/>
    <property type="match status" value="1"/>
</dbReference>
<comment type="pathway">
    <text evidence="2 7">Purine metabolism; purine nucleoside salvage.</text>
</comment>
<dbReference type="EMBL" id="JAODBU010000002">
    <property type="protein sequence ID" value="MCT7397533.1"/>
    <property type="molecule type" value="Genomic_DNA"/>
</dbReference>
<evidence type="ECO:0000256" key="3">
    <source>
        <dbReference type="ARBA" id="ARBA00006751"/>
    </source>
</evidence>
<keyword evidence="5 7" id="KW-0808">Transferase</keyword>
<comment type="function">
    <text evidence="1">The purine nucleoside phosphorylases catalyze the phosphorolytic breakdown of the N-glycosidic bond in the beta-(deoxy)ribonucleoside molecules, with the formation of the corresponding free purine bases and pentose-1-phosphate. Cleaves guanosine, inosine, 2'-deoxyguanosine and 2'-deoxyinosine.</text>
</comment>
<evidence type="ECO:0000256" key="1">
    <source>
        <dbReference type="ARBA" id="ARBA00002678"/>
    </source>
</evidence>
<sequence>MELFYETIEKMCTQVKEKLSLKEFCKNEEITAIILGSGLGGFANNIEDVKSIKYSEIEGFPITTNTGHKGRMLFGYINNKAVIVMEGRIHYYEGYSMKEVVTPIYFMKLMGTKKIILTNAAGGIGDNFEVGNLMMITDHITSFVPSPLIGKNDERFGLRFPDMSCVYNKKLQQVIRSVADRENIELKEGVYLQTTGPNYETPAEIQMYKKLGADAVGMSTAVEAMVANYLQIKVCGISCITNKAAGLSDKELNDEEVKEVASKVAKDFETLLKGII</sequence>
<dbReference type="PIRSF" id="PIRSF000477">
    <property type="entry name" value="PurNPase"/>
    <property type="match status" value="1"/>
</dbReference>
<comment type="caution">
    <text evidence="9">The sequence shown here is derived from an EMBL/GenBank/DDBJ whole genome shotgun (WGS) entry which is preliminary data.</text>
</comment>
<evidence type="ECO:0000313" key="10">
    <source>
        <dbReference type="Proteomes" id="UP001431199"/>
    </source>
</evidence>
<dbReference type="NCBIfam" id="NF006054">
    <property type="entry name" value="PRK08202.1"/>
    <property type="match status" value="1"/>
</dbReference>
<dbReference type="EC" id="2.4.2.1" evidence="7"/>
<dbReference type="CDD" id="cd09009">
    <property type="entry name" value="PNP-EcPNPII_like"/>
    <property type="match status" value="1"/>
</dbReference>
<reference evidence="9" key="1">
    <citation type="submission" date="2022-09" db="EMBL/GenBank/DDBJ databases">
        <title>Eubacterium sp. LFL-14 isolated from human feces.</title>
        <authorList>
            <person name="Liu F."/>
        </authorList>
    </citation>
    <scope>NUCLEOTIDE SEQUENCE</scope>
    <source>
        <strain evidence="9">LFL-14</strain>
    </source>
</reference>
<comment type="similarity">
    <text evidence="3 7">Belongs to the PNP/MTAP phosphorylase family.</text>
</comment>
<accession>A0ABT2LXE6</accession>
<evidence type="ECO:0000259" key="8">
    <source>
        <dbReference type="Pfam" id="PF01048"/>
    </source>
</evidence>
<evidence type="ECO:0000313" key="9">
    <source>
        <dbReference type="EMBL" id="MCT7397533.1"/>
    </source>
</evidence>
<organism evidence="9 10">
    <name type="scientific">Eubacterium album</name>
    <dbReference type="NCBI Taxonomy" id="2978477"/>
    <lineage>
        <taxon>Bacteria</taxon>
        <taxon>Bacillati</taxon>
        <taxon>Bacillota</taxon>
        <taxon>Clostridia</taxon>
        <taxon>Eubacteriales</taxon>
        <taxon>Eubacteriaceae</taxon>
        <taxon>Eubacterium</taxon>
    </lineage>
</organism>
<dbReference type="Proteomes" id="UP001431199">
    <property type="component" value="Unassembled WGS sequence"/>
</dbReference>
<evidence type="ECO:0000256" key="2">
    <source>
        <dbReference type="ARBA" id="ARBA00005058"/>
    </source>
</evidence>
<proteinExistence type="inferred from homology"/>
<dbReference type="Gene3D" id="3.40.50.1580">
    <property type="entry name" value="Nucleoside phosphorylase domain"/>
    <property type="match status" value="1"/>
</dbReference>
<dbReference type="InterPro" id="IPR000845">
    <property type="entry name" value="Nucleoside_phosphorylase_d"/>
</dbReference>
<keyword evidence="4 7" id="KW-0328">Glycosyltransferase</keyword>
<evidence type="ECO:0000256" key="4">
    <source>
        <dbReference type="ARBA" id="ARBA00022676"/>
    </source>
</evidence>
<protein>
    <recommendedName>
        <fullName evidence="7">Purine nucleoside phosphorylase</fullName>
        <ecNumber evidence="7">2.4.2.1</ecNumber>
    </recommendedName>
    <alternativeName>
        <fullName evidence="7">Inosine-guanosine phosphorylase</fullName>
    </alternativeName>
</protein>
<dbReference type="InterPro" id="IPR011268">
    <property type="entry name" value="Purine_phosphorylase"/>
</dbReference>
<evidence type="ECO:0000256" key="6">
    <source>
        <dbReference type="ARBA" id="ARBA00048556"/>
    </source>
</evidence>
<feature type="domain" description="Nucleoside phosphorylase" evidence="8">
    <location>
        <begin position="32"/>
        <end position="276"/>
    </location>
</feature>
<evidence type="ECO:0000256" key="5">
    <source>
        <dbReference type="ARBA" id="ARBA00022679"/>
    </source>
</evidence>
<dbReference type="NCBIfam" id="TIGR01700">
    <property type="entry name" value="PNPH"/>
    <property type="match status" value="1"/>
</dbReference>
<dbReference type="InterPro" id="IPR035994">
    <property type="entry name" value="Nucleoside_phosphorylase_sf"/>
</dbReference>
<keyword evidence="10" id="KW-1185">Reference proteome</keyword>
<evidence type="ECO:0000256" key="7">
    <source>
        <dbReference type="PIRNR" id="PIRNR000477"/>
    </source>
</evidence>
<dbReference type="RefSeq" id="WP_117909220.1">
    <property type="nucleotide sequence ID" value="NZ_JAODBU010000002.1"/>
</dbReference>
<gene>
    <name evidence="9" type="ORF">N5B56_00340</name>
</gene>
<dbReference type="PANTHER" id="PTHR11904:SF9">
    <property type="entry name" value="PURINE NUCLEOSIDE PHOSPHORYLASE-RELATED"/>
    <property type="match status" value="1"/>
</dbReference>
<comment type="catalytic activity">
    <reaction evidence="6">
        <text>a purine 2'-deoxy-D-ribonucleoside + phosphate = a purine nucleobase + 2-deoxy-alpha-D-ribose 1-phosphate</text>
        <dbReference type="Rhea" id="RHEA:36431"/>
        <dbReference type="ChEBI" id="CHEBI:26386"/>
        <dbReference type="ChEBI" id="CHEBI:43474"/>
        <dbReference type="ChEBI" id="CHEBI:57259"/>
        <dbReference type="ChEBI" id="CHEBI:142361"/>
        <dbReference type="EC" id="2.4.2.1"/>
    </reaction>
</comment>
<dbReference type="InterPro" id="IPR011270">
    <property type="entry name" value="Pur_Nuc_Pase_Ino/Guo-sp"/>
</dbReference>
<dbReference type="Pfam" id="PF01048">
    <property type="entry name" value="PNP_UDP_1"/>
    <property type="match status" value="1"/>
</dbReference>
<dbReference type="GO" id="GO:0004731">
    <property type="term" value="F:purine-nucleoside phosphorylase activity"/>
    <property type="evidence" value="ECO:0007669"/>
    <property type="project" value="UniProtKB-EC"/>
</dbReference>
<dbReference type="PANTHER" id="PTHR11904">
    <property type="entry name" value="METHYLTHIOADENOSINE/PURINE NUCLEOSIDE PHOSPHORYLASE"/>
    <property type="match status" value="1"/>
</dbReference>
<name>A0ABT2LXE6_9FIRM</name>